<dbReference type="CDD" id="cd02440">
    <property type="entry name" value="AdoMet_MTases"/>
    <property type="match status" value="1"/>
</dbReference>
<evidence type="ECO:0000256" key="2">
    <source>
        <dbReference type="ARBA" id="ARBA00022679"/>
    </source>
</evidence>
<keyword evidence="1" id="KW-0489">Methyltransferase</keyword>
<dbReference type="InterPro" id="IPR051052">
    <property type="entry name" value="Diverse_substrate_MTase"/>
</dbReference>
<name>A0ABT1H4Z5_9NOCA</name>
<reference evidence="3 4" key="1">
    <citation type="submission" date="2022-06" db="EMBL/GenBank/DDBJ databases">
        <title>Genomic Encyclopedia of Archaeal and Bacterial Type Strains, Phase II (KMG-II): from individual species to whole genera.</title>
        <authorList>
            <person name="Goeker M."/>
        </authorList>
    </citation>
    <scope>NUCLEOTIDE SEQUENCE [LARGE SCALE GENOMIC DNA]</scope>
    <source>
        <strain evidence="3 4">DSM 45037</strain>
    </source>
</reference>
<gene>
    <name evidence="3" type="ORF">LX12_002894</name>
</gene>
<protein>
    <submittedName>
        <fullName evidence="3">Ubiquinone/menaquinone biosynthesis C-methylase UbiE</fullName>
    </submittedName>
</protein>
<evidence type="ECO:0000256" key="1">
    <source>
        <dbReference type="ARBA" id="ARBA00022603"/>
    </source>
</evidence>
<dbReference type="EMBL" id="JAMTCG010000005">
    <property type="protein sequence ID" value="MCP2161695.1"/>
    <property type="molecule type" value="Genomic_DNA"/>
</dbReference>
<evidence type="ECO:0000313" key="4">
    <source>
        <dbReference type="Proteomes" id="UP001205740"/>
    </source>
</evidence>
<dbReference type="PANTHER" id="PTHR44942:SF4">
    <property type="entry name" value="METHYLTRANSFERASE TYPE 11 DOMAIN-CONTAINING PROTEIN"/>
    <property type="match status" value="1"/>
</dbReference>
<organism evidence="3 4">
    <name type="scientific">Williamsia serinedens</name>
    <dbReference type="NCBI Taxonomy" id="391736"/>
    <lineage>
        <taxon>Bacteria</taxon>
        <taxon>Bacillati</taxon>
        <taxon>Actinomycetota</taxon>
        <taxon>Actinomycetes</taxon>
        <taxon>Mycobacteriales</taxon>
        <taxon>Nocardiaceae</taxon>
        <taxon>Williamsia</taxon>
    </lineage>
</organism>
<dbReference type="SUPFAM" id="SSF53335">
    <property type="entry name" value="S-adenosyl-L-methionine-dependent methyltransferases"/>
    <property type="match status" value="1"/>
</dbReference>
<dbReference type="RefSeq" id="WP_253655278.1">
    <property type="nucleotide sequence ID" value="NZ_BAAAOE010000001.1"/>
</dbReference>
<dbReference type="PANTHER" id="PTHR44942">
    <property type="entry name" value="METHYLTRANSF_11 DOMAIN-CONTAINING PROTEIN"/>
    <property type="match status" value="1"/>
</dbReference>
<sequence>MTDSPSPTSAPLHAQRDRADSFGSVAVAYDRYRPRYPDDVLDAVAALAGGGRVLDVGAGTGLLAEALVSRGLDVLGVEPDAEMAGVARAKGLTVEEATAESWDPAGRRFALATFANSWHWVDVDVVLPTMREILGRDGHLVLLWHATAPSGPSKDRIDAAYAASEMPGVVGPSATPSISDQLRSASWDLVDHTASSERHLTAEDWLDTAFTFSNHIVLDPVVAERLRADLTEAIGPDGLTVTAYTYWIDAWPA</sequence>
<keyword evidence="3" id="KW-0830">Ubiquinone</keyword>
<keyword evidence="4" id="KW-1185">Reference proteome</keyword>
<comment type="caution">
    <text evidence="3">The sequence shown here is derived from an EMBL/GenBank/DDBJ whole genome shotgun (WGS) entry which is preliminary data.</text>
</comment>
<dbReference type="Pfam" id="PF13489">
    <property type="entry name" value="Methyltransf_23"/>
    <property type="match status" value="1"/>
</dbReference>
<proteinExistence type="predicted"/>
<evidence type="ECO:0000313" key="3">
    <source>
        <dbReference type="EMBL" id="MCP2161695.1"/>
    </source>
</evidence>
<accession>A0ABT1H4Z5</accession>
<keyword evidence="2" id="KW-0808">Transferase</keyword>
<dbReference type="InterPro" id="IPR029063">
    <property type="entry name" value="SAM-dependent_MTases_sf"/>
</dbReference>
<dbReference type="Proteomes" id="UP001205740">
    <property type="component" value="Unassembled WGS sequence"/>
</dbReference>
<dbReference type="Gene3D" id="3.40.50.150">
    <property type="entry name" value="Vaccinia Virus protein VP39"/>
    <property type="match status" value="1"/>
</dbReference>